<protein>
    <submittedName>
        <fullName evidence="1">Uncharacterized protein</fullName>
    </submittedName>
</protein>
<evidence type="ECO:0000313" key="2">
    <source>
        <dbReference type="Proteomes" id="UP000199361"/>
    </source>
</evidence>
<evidence type="ECO:0000313" key="1">
    <source>
        <dbReference type="EMBL" id="SEU47412.1"/>
    </source>
</evidence>
<dbReference type="AlphaFoldDB" id="A0A1I0LUN6"/>
<sequence length="92" mass="10371">MRWWPLFDQAVSARESRARWTRQLRQALSLTTSALRHFPDILAARASDVVAIDAKTHLPASRSRRYAISRDLIAKLLGSITRVAVISVLLGF</sequence>
<dbReference type="Proteomes" id="UP000199361">
    <property type="component" value="Unassembled WGS sequence"/>
</dbReference>
<name>A0A1I0LUN6_9ACTN</name>
<gene>
    <name evidence="1" type="ORF">SAMN05421811_1292</name>
</gene>
<keyword evidence="2" id="KW-1185">Reference proteome</keyword>
<reference evidence="1 2" key="1">
    <citation type="submission" date="2016-10" db="EMBL/GenBank/DDBJ databases">
        <authorList>
            <person name="de Groot N.N."/>
        </authorList>
    </citation>
    <scope>NUCLEOTIDE SEQUENCE [LARGE SCALE GENOMIC DNA]</scope>
    <source>
        <strain evidence="1 2">CGMCC 4.5598</strain>
    </source>
</reference>
<organism evidence="1 2">
    <name type="scientific">Nonomuraea wenchangensis</name>
    <dbReference type="NCBI Taxonomy" id="568860"/>
    <lineage>
        <taxon>Bacteria</taxon>
        <taxon>Bacillati</taxon>
        <taxon>Actinomycetota</taxon>
        <taxon>Actinomycetes</taxon>
        <taxon>Streptosporangiales</taxon>
        <taxon>Streptosporangiaceae</taxon>
        <taxon>Nonomuraea</taxon>
    </lineage>
</organism>
<dbReference type="EMBL" id="FOHX01000029">
    <property type="protein sequence ID" value="SEU47412.1"/>
    <property type="molecule type" value="Genomic_DNA"/>
</dbReference>
<accession>A0A1I0LUN6</accession>
<proteinExistence type="predicted"/>